<proteinExistence type="inferred from homology"/>
<accession>A0A915ABS9</accession>
<dbReference type="Gene3D" id="3.30.420.10">
    <property type="entry name" value="Ribonuclease H-like superfamily/Ribonuclease H"/>
    <property type="match status" value="1"/>
</dbReference>
<dbReference type="Gene3D" id="2.170.260.10">
    <property type="entry name" value="paz domain"/>
    <property type="match status" value="1"/>
</dbReference>
<dbReference type="WBParaSite" id="PgR003_g223_t02">
    <property type="protein sequence ID" value="PgR003_g223_t02"/>
    <property type="gene ID" value="PgR003_g223"/>
</dbReference>
<dbReference type="InterPro" id="IPR003165">
    <property type="entry name" value="Piwi"/>
</dbReference>
<dbReference type="PANTHER" id="PTHR22891">
    <property type="entry name" value="EUKARYOTIC TRANSLATION INITIATION FACTOR 2C"/>
    <property type="match status" value="1"/>
</dbReference>
<dbReference type="SMART" id="SM00950">
    <property type="entry name" value="Piwi"/>
    <property type="match status" value="1"/>
</dbReference>
<dbReference type="SUPFAM" id="SSF53098">
    <property type="entry name" value="Ribonuclease H-like"/>
    <property type="match status" value="1"/>
</dbReference>
<feature type="domain" description="PAZ" evidence="2">
    <location>
        <begin position="324"/>
        <end position="430"/>
    </location>
</feature>
<dbReference type="InterPro" id="IPR012337">
    <property type="entry name" value="RNaseH-like_sf"/>
</dbReference>
<evidence type="ECO:0000313" key="4">
    <source>
        <dbReference type="Proteomes" id="UP000887569"/>
    </source>
</evidence>
<dbReference type="SUPFAM" id="SSF101690">
    <property type="entry name" value="PAZ domain"/>
    <property type="match status" value="1"/>
</dbReference>
<evidence type="ECO:0000256" key="1">
    <source>
        <dbReference type="RuleBase" id="RU361178"/>
    </source>
</evidence>
<organism evidence="4 5">
    <name type="scientific">Parascaris univalens</name>
    <name type="common">Nematode worm</name>
    <dbReference type="NCBI Taxonomy" id="6257"/>
    <lineage>
        <taxon>Eukaryota</taxon>
        <taxon>Metazoa</taxon>
        <taxon>Ecdysozoa</taxon>
        <taxon>Nematoda</taxon>
        <taxon>Chromadorea</taxon>
        <taxon>Rhabditida</taxon>
        <taxon>Spirurina</taxon>
        <taxon>Ascaridomorpha</taxon>
        <taxon>Ascaridoidea</taxon>
        <taxon>Ascarididae</taxon>
        <taxon>Parascaris</taxon>
    </lineage>
</organism>
<feature type="domain" description="Piwi" evidence="3">
    <location>
        <begin position="605"/>
        <end position="939"/>
    </location>
</feature>
<dbReference type="GO" id="GO:0003723">
    <property type="term" value="F:RNA binding"/>
    <property type="evidence" value="ECO:0007669"/>
    <property type="project" value="InterPro"/>
</dbReference>
<dbReference type="PROSITE" id="PS50821">
    <property type="entry name" value="PAZ"/>
    <property type="match status" value="1"/>
</dbReference>
<comment type="similarity">
    <text evidence="1">Belongs to the argonaute family.</text>
</comment>
<dbReference type="InterPro" id="IPR036397">
    <property type="entry name" value="RNaseH_sf"/>
</dbReference>
<protein>
    <submittedName>
        <fullName evidence="5">Piwi domain-containing protein</fullName>
    </submittedName>
</protein>
<keyword evidence="4" id="KW-1185">Reference proteome</keyword>
<dbReference type="Proteomes" id="UP000887569">
    <property type="component" value="Unplaced"/>
</dbReference>
<evidence type="ECO:0000259" key="3">
    <source>
        <dbReference type="PROSITE" id="PS50822"/>
    </source>
</evidence>
<evidence type="ECO:0000313" key="5">
    <source>
        <dbReference type="WBParaSite" id="PgR003_g223_t02"/>
    </source>
</evidence>
<dbReference type="SMART" id="SM00949">
    <property type="entry name" value="PAZ"/>
    <property type="match status" value="1"/>
</dbReference>
<dbReference type="Pfam" id="PF02171">
    <property type="entry name" value="Piwi"/>
    <property type="match status" value="1"/>
</dbReference>
<dbReference type="PROSITE" id="PS50822">
    <property type="entry name" value="PIWI"/>
    <property type="match status" value="1"/>
</dbReference>
<dbReference type="Pfam" id="PF02170">
    <property type="entry name" value="PAZ"/>
    <property type="match status" value="1"/>
</dbReference>
<dbReference type="CDD" id="cd02846">
    <property type="entry name" value="PAZ_argonaute_like"/>
    <property type="match status" value="1"/>
</dbReference>
<name>A0A915ABS9_PARUN</name>
<dbReference type="AlphaFoldDB" id="A0A915ABS9"/>
<dbReference type="InterPro" id="IPR036085">
    <property type="entry name" value="PAZ_dom_sf"/>
</dbReference>
<reference evidence="5" key="1">
    <citation type="submission" date="2022-11" db="UniProtKB">
        <authorList>
            <consortium name="WormBaseParasite"/>
        </authorList>
    </citation>
    <scope>IDENTIFICATION</scope>
</reference>
<sequence>MSNSLETEGVLHSVFDLHSRLCKVTAGSRLAERRMTRIVPADTRGLSKRSVDVCMMEEDPPVVKENLLLPAKPIGGSRLKQAGSIAISMNGYELDLSRVPDKVFKHELKLIAVKKDKEKDLTHGPKNDIAVTLRRRVLWSIYTTILKSNQDFFGSDTKVFFYDCGINFYSLNKLLDSSEGEKEFHLKPEQLSSNSREFLGPKVVEVVGKLLACEVVYLRSTAAINESVAERERSLQHFLEVALNQKMFHDQEHLIFGNKAYNRPSSHDRPLSGGKVLQSGFEKNVRFVGNSSESAVVVAQIDAKKSAFFKEQNLVMLVATLCHNRLELIKSDAKTRQRVARQLKDLVVRTNHLPKAQRNFCIFGMTKESADGVIIMVENQELSVAQYFYHKYNIGLRHSDLPCVIERRVSAASKGAVNSYFPMECLDVIKGQRVEIKKQTPDLVEELINGCRLLPGKLMEENERQRCGGHITSENPYLYKLGLRVSETPRGADAKVLFPPAIVYGEGGRIEPNAGGELDWRLNVPRGMTQRQFYRPANPPRRWVVFIFEDAVDRASLDRFLYVYMERAQSHGIKISRPSRVENFERVDMDFLLERMKVMRKNGVEYVLFITKERRDPVHDIMKFSETVAMVVTQHVHSRTLLKAISNRGAEMTLDNLLMKMNLKLGGISHGLASSTLFLRSNQLAANIMERTWLRASRMFVGIDMSHSSSQSLYERQAGIPPSEPTVVGMAFTCGGPFAMRGDYWMQEPRVATVQCLKNHVVNALNFFREESSIKDFPEHVVVFRGGVSEGEYAKVMSEEAGAFRDAFKHVTEDNDTKIRLSIICVQVNSNYRLFRENLPAMGNAAQQNVPSGTCVDTAVVHPTQTEFILVAHKSIMGTARPIRCTVLVDDKPRMSLDEVEGVTNALCYAHGIVTSPISLPAHLCAARDLAKRGRNNWKAANSADDDVSMLSGDGERGKFANDGTPEFFPNLSAELAPKLKYMYGTMRSSWDPFRPLF</sequence>
<dbReference type="InterPro" id="IPR003100">
    <property type="entry name" value="PAZ_dom"/>
</dbReference>
<evidence type="ECO:0000259" key="2">
    <source>
        <dbReference type="PROSITE" id="PS50821"/>
    </source>
</evidence>
<dbReference type="Gene3D" id="3.40.50.2300">
    <property type="match status" value="1"/>
</dbReference>